<evidence type="ECO:0000256" key="6">
    <source>
        <dbReference type="ARBA" id="ARBA00047319"/>
    </source>
</evidence>
<evidence type="ECO:0000256" key="2">
    <source>
        <dbReference type="ARBA" id="ARBA00022598"/>
    </source>
</evidence>
<comment type="catalytic activity">
    <reaction evidence="7">
        <text>a medium-chain fatty acid + ATP + CoA = a medium-chain fatty acyl-CoA + AMP + diphosphate</text>
        <dbReference type="Rhea" id="RHEA:48340"/>
        <dbReference type="ChEBI" id="CHEBI:30616"/>
        <dbReference type="ChEBI" id="CHEBI:33019"/>
        <dbReference type="ChEBI" id="CHEBI:57287"/>
        <dbReference type="ChEBI" id="CHEBI:59558"/>
        <dbReference type="ChEBI" id="CHEBI:90546"/>
        <dbReference type="ChEBI" id="CHEBI:456215"/>
        <dbReference type="EC" id="6.2.1.2"/>
    </reaction>
</comment>
<dbReference type="AlphaFoldDB" id="A0A4U5NUU2"/>
<dbReference type="Pfam" id="PF13193">
    <property type="entry name" value="AMP-binding_C"/>
    <property type="match status" value="1"/>
</dbReference>
<keyword evidence="11" id="KW-1185">Reference proteome</keyword>
<feature type="domain" description="AMP-binding enzyme C-terminal" evidence="9">
    <location>
        <begin position="488"/>
        <end position="542"/>
    </location>
</feature>
<evidence type="ECO:0000256" key="1">
    <source>
        <dbReference type="ARBA" id="ARBA00006432"/>
    </source>
</evidence>
<dbReference type="FunFam" id="3.40.50.12780:FF:000003">
    <property type="entry name" value="Long-chain-fatty-acid--CoA ligase FadD"/>
    <property type="match status" value="1"/>
</dbReference>
<dbReference type="InterPro" id="IPR042099">
    <property type="entry name" value="ANL_N_sf"/>
</dbReference>
<reference evidence="10 11" key="1">
    <citation type="journal article" date="2015" name="Genome Biol.">
        <title>Comparative genomics of Steinernema reveals deeply conserved gene regulatory networks.</title>
        <authorList>
            <person name="Dillman A.R."/>
            <person name="Macchietto M."/>
            <person name="Porter C.F."/>
            <person name="Rogers A."/>
            <person name="Williams B."/>
            <person name="Antoshechkin I."/>
            <person name="Lee M.M."/>
            <person name="Goodwin Z."/>
            <person name="Lu X."/>
            <person name="Lewis E.E."/>
            <person name="Goodrich-Blair H."/>
            <person name="Stock S.P."/>
            <person name="Adams B.J."/>
            <person name="Sternberg P.W."/>
            <person name="Mortazavi A."/>
        </authorList>
    </citation>
    <scope>NUCLEOTIDE SEQUENCE [LARGE SCALE GENOMIC DNA]</scope>
    <source>
        <strain evidence="10 11">ALL</strain>
    </source>
</reference>
<proteinExistence type="inferred from homology"/>
<evidence type="ECO:0000256" key="3">
    <source>
        <dbReference type="ARBA" id="ARBA00037247"/>
    </source>
</evidence>
<comment type="similarity">
    <text evidence="1">Belongs to the ATP-dependent AMP-binding enzyme family.</text>
</comment>
<comment type="function">
    <text evidence="3">Acyl-CoA synthases catalyze the initial reaction in fatty acid metabolism, by forming a thioester with CoA. Has some preference toward medium-chain substrates. Plays a role in adipocyte differentiation.</text>
</comment>
<evidence type="ECO:0000256" key="5">
    <source>
        <dbReference type="ARBA" id="ARBA00039638"/>
    </source>
</evidence>
<dbReference type="PANTHER" id="PTHR43201:SF5">
    <property type="entry name" value="MEDIUM-CHAIN ACYL-COA LIGASE ACSF2, MITOCHONDRIAL"/>
    <property type="match status" value="1"/>
</dbReference>
<dbReference type="InterPro" id="IPR025110">
    <property type="entry name" value="AMP-bd_C"/>
</dbReference>
<evidence type="ECO:0000313" key="10">
    <source>
        <dbReference type="EMBL" id="TKR87268.1"/>
    </source>
</evidence>
<dbReference type="Gene3D" id="3.40.50.12780">
    <property type="entry name" value="N-terminal domain of ligase-like"/>
    <property type="match status" value="1"/>
</dbReference>
<dbReference type="Proteomes" id="UP000298663">
    <property type="component" value="Unassembled WGS sequence"/>
</dbReference>
<evidence type="ECO:0000259" key="8">
    <source>
        <dbReference type="Pfam" id="PF00501"/>
    </source>
</evidence>
<evidence type="ECO:0000256" key="7">
    <source>
        <dbReference type="ARBA" id="ARBA00048277"/>
    </source>
</evidence>
<dbReference type="Pfam" id="PF00501">
    <property type="entry name" value="AMP-binding"/>
    <property type="match status" value="1"/>
</dbReference>
<evidence type="ECO:0000256" key="4">
    <source>
        <dbReference type="ARBA" id="ARBA00039009"/>
    </source>
</evidence>
<keyword evidence="2" id="KW-0436">Ligase</keyword>
<reference evidence="10 11" key="2">
    <citation type="journal article" date="2019" name="G3 (Bethesda)">
        <title>Hybrid Assembly of the Genome of the Entomopathogenic Nematode Steinernema carpocapsae Identifies the X-Chromosome.</title>
        <authorList>
            <person name="Serra L."/>
            <person name="Macchietto M."/>
            <person name="Macias-Munoz A."/>
            <person name="McGill C.J."/>
            <person name="Rodriguez I.M."/>
            <person name="Rodriguez B."/>
            <person name="Murad R."/>
            <person name="Mortazavi A."/>
        </authorList>
    </citation>
    <scope>NUCLEOTIDE SEQUENCE [LARGE SCALE GENOMIC DNA]</scope>
    <source>
        <strain evidence="10 11">ALL</strain>
    </source>
</reference>
<comment type="catalytic activity">
    <reaction evidence="6">
        <text>octanoate + ATP + CoA = octanoyl-CoA + AMP + diphosphate</text>
        <dbReference type="Rhea" id="RHEA:33631"/>
        <dbReference type="ChEBI" id="CHEBI:25646"/>
        <dbReference type="ChEBI" id="CHEBI:30616"/>
        <dbReference type="ChEBI" id="CHEBI:33019"/>
        <dbReference type="ChEBI" id="CHEBI:57287"/>
        <dbReference type="ChEBI" id="CHEBI:57386"/>
        <dbReference type="ChEBI" id="CHEBI:456215"/>
    </reaction>
</comment>
<dbReference type="STRING" id="34508.A0A4U5NUU2"/>
<name>A0A4U5NUU2_STECR</name>
<dbReference type="OrthoDB" id="10253115at2759"/>
<dbReference type="Gene3D" id="3.30.300.30">
    <property type="match status" value="1"/>
</dbReference>
<evidence type="ECO:0000259" key="9">
    <source>
        <dbReference type="Pfam" id="PF13193"/>
    </source>
</evidence>
<dbReference type="PANTHER" id="PTHR43201">
    <property type="entry name" value="ACYL-COA SYNTHETASE"/>
    <property type="match status" value="1"/>
</dbReference>
<evidence type="ECO:0000313" key="11">
    <source>
        <dbReference type="Proteomes" id="UP000298663"/>
    </source>
</evidence>
<dbReference type="InterPro" id="IPR020845">
    <property type="entry name" value="AMP-binding_CS"/>
</dbReference>
<dbReference type="GO" id="GO:0031956">
    <property type="term" value="F:medium-chain fatty acid-CoA ligase activity"/>
    <property type="evidence" value="ECO:0007669"/>
    <property type="project" value="UniProtKB-EC"/>
</dbReference>
<dbReference type="InterPro" id="IPR045851">
    <property type="entry name" value="AMP-bd_C_sf"/>
</dbReference>
<dbReference type="EC" id="6.2.1.2" evidence="4"/>
<comment type="caution">
    <text evidence="10">The sequence shown here is derived from an EMBL/GenBank/DDBJ whole genome shotgun (WGS) entry which is preliminary data.</text>
</comment>
<accession>A0A4U5NUU2</accession>
<sequence length="546" mass="61052">MIARCVKSAGRFFLSRCLSTQPSYVHMASSTPLLNMTIGQCLTKSVEKVPNQELFVFSHQGVRKTFCEVLQDSQNLAKGLLKLGLRLGDRVGIWGPNYYEWVVTQFGSALAGMVLVTINPMYRTDELEYALRQVGVKALITPTEYKKANYYRALNEIIPQLTSEKEGIGLVHDKALPDLKHLIIFGNEGRQLRGAWNYTDIESSGGKNEDELLEEISKKIAPDQPVNVQYTSGTTGYPKAATLSHHNILNNAYLVGRRIDLDKKRHTMCVPNPLYHCFGCVIGSLSAIVHQNTCIFPAPAFNARKAIEAIDTERCTCLFGTPTMFIDIIGNPHLAEADISSLHMGIISGAPCPKPLCERLVNDMNLKDIVVAYGSTELSPVATCSSFDDPPLERIKNVGYPIEHSEVSVVDENGCVVPRGEPGELRVRGWLVMREYWGDVERTEDVTMKERWYRTGDTAIMNETGSLNIVGRSKDMIIRGGENIYPAEIEQFLFKHHAIADVHIIGVPDERFGEEMCAWIRLKEGHVEVNADSIKEYCRGKLRIVF</sequence>
<protein>
    <recommendedName>
        <fullName evidence="5">Medium-chain acyl-CoA ligase ACSF2, mitochondrial</fullName>
        <ecNumber evidence="4">6.2.1.2</ecNumber>
    </recommendedName>
</protein>
<dbReference type="SUPFAM" id="SSF56801">
    <property type="entry name" value="Acetyl-CoA synthetase-like"/>
    <property type="match status" value="1"/>
</dbReference>
<dbReference type="InterPro" id="IPR000873">
    <property type="entry name" value="AMP-dep_synth/lig_dom"/>
</dbReference>
<gene>
    <name evidence="10" type="ORF">L596_011690</name>
</gene>
<organism evidence="10 11">
    <name type="scientific">Steinernema carpocapsae</name>
    <name type="common">Entomopathogenic nematode</name>
    <dbReference type="NCBI Taxonomy" id="34508"/>
    <lineage>
        <taxon>Eukaryota</taxon>
        <taxon>Metazoa</taxon>
        <taxon>Ecdysozoa</taxon>
        <taxon>Nematoda</taxon>
        <taxon>Chromadorea</taxon>
        <taxon>Rhabditida</taxon>
        <taxon>Tylenchina</taxon>
        <taxon>Panagrolaimomorpha</taxon>
        <taxon>Strongyloidoidea</taxon>
        <taxon>Steinernematidae</taxon>
        <taxon>Steinernema</taxon>
    </lineage>
</organism>
<dbReference type="GO" id="GO:0006631">
    <property type="term" value="P:fatty acid metabolic process"/>
    <property type="evidence" value="ECO:0007669"/>
    <property type="project" value="TreeGrafter"/>
</dbReference>
<dbReference type="EMBL" id="AZBU02000003">
    <property type="protein sequence ID" value="TKR87268.1"/>
    <property type="molecule type" value="Genomic_DNA"/>
</dbReference>
<dbReference type="PROSITE" id="PS00455">
    <property type="entry name" value="AMP_BINDING"/>
    <property type="match status" value="1"/>
</dbReference>
<feature type="domain" description="AMP-dependent synthetase/ligase" evidence="8">
    <location>
        <begin position="43"/>
        <end position="437"/>
    </location>
</feature>